<dbReference type="InterPro" id="IPR050325">
    <property type="entry name" value="Prot/Nucl_acid_deglycase"/>
</dbReference>
<dbReference type="GO" id="GO:0019172">
    <property type="term" value="F:glyoxalase III activity"/>
    <property type="evidence" value="ECO:0007669"/>
    <property type="project" value="TreeGrafter"/>
</dbReference>
<comment type="caution">
    <text evidence="6">The sequence shown here is derived from an EMBL/GenBank/DDBJ whole genome shotgun (WGS) entry which is preliminary data.</text>
</comment>
<name>A0A813D215_POLGL</name>
<evidence type="ECO:0000256" key="1">
    <source>
        <dbReference type="ARBA" id="ARBA00023016"/>
    </source>
</evidence>
<feature type="domain" description="DJ-1/PfpI" evidence="5">
    <location>
        <begin position="69"/>
        <end position="257"/>
    </location>
</feature>
<evidence type="ECO:0000256" key="4">
    <source>
        <dbReference type="SAM" id="MobiDB-lite"/>
    </source>
</evidence>
<sequence>MGAGALAAACKSASEDDLKKALANLGPEEKKKLMAALEESSHKKKEKKALIVSTSADKMGDKATGLWSEECCGPYYVFKDAGCSVTVCSIAGGDIPIDAGSVSADSKTENDKRMEAEGSGPLKGTPKLADQDISAFDIIFFSGGHGTCVDFPTDAVGSVVSKAVAAGKVVAFVCHGPMALVKATIEGGDSVVKGKKVAVFSDKEEEMVGLTAKVPFLLEAKMKELGAELQPGEPWTENAVRDGNLVTGQNPQSSVAAAKLCLQ</sequence>
<dbReference type="GO" id="GO:0019243">
    <property type="term" value="P:methylglyoxal catabolic process to D-lactate via S-lactoyl-glutathione"/>
    <property type="evidence" value="ECO:0007669"/>
    <property type="project" value="TreeGrafter"/>
</dbReference>
<dbReference type="InterPro" id="IPR002818">
    <property type="entry name" value="DJ-1/PfpI"/>
</dbReference>
<keyword evidence="1" id="KW-0346">Stress response</keyword>
<dbReference type="PANTHER" id="PTHR48094">
    <property type="entry name" value="PROTEIN/NUCLEIC ACID DEGLYCASE DJ-1-RELATED"/>
    <property type="match status" value="1"/>
</dbReference>
<dbReference type="CDD" id="cd03141">
    <property type="entry name" value="GATase1_Hsp31_like"/>
    <property type="match status" value="1"/>
</dbReference>
<keyword evidence="7" id="KW-1185">Reference proteome</keyword>
<dbReference type="OrthoDB" id="414583at2759"/>
<comment type="similarity">
    <text evidence="3">Belongs to the peptidase C56 family. HSP31-like subfamily.</text>
</comment>
<dbReference type="EMBL" id="CAJNNV010000366">
    <property type="protein sequence ID" value="CAE8582356.1"/>
    <property type="molecule type" value="Genomic_DNA"/>
</dbReference>
<dbReference type="InterPro" id="IPR029062">
    <property type="entry name" value="Class_I_gatase-like"/>
</dbReference>
<dbReference type="Proteomes" id="UP000654075">
    <property type="component" value="Unassembled WGS sequence"/>
</dbReference>
<dbReference type="Pfam" id="PF01965">
    <property type="entry name" value="DJ-1_PfpI"/>
    <property type="match status" value="1"/>
</dbReference>
<evidence type="ECO:0000256" key="3">
    <source>
        <dbReference type="ARBA" id="ARBA00038493"/>
    </source>
</evidence>
<dbReference type="Gene3D" id="3.40.50.880">
    <property type="match status" value="1"/>
</dbReference>
<feature type="compositionally biased region" description="Basic and acidic residues" evidence="4">
    <location>
        <begin position="106"/>
        <end position="116"/>
    </location>
</feature>
<dbReference type="SUPFAM" id="SSF52317">
    <property type="entry name" value="Class I glutamine amidotransferase-like"/>
    <property type="match status" value="1"/>
</dbReference>
<evidence type="ECO:0000313" key="6">
    <source>
        <dbReference type="EMBL" id="CAE8582356.1"/>
    </source>
</evidence>
<dbReference type="AlphaFoldDB" id="A0A813D215"/>
<dbReference type="OMA" id="GEKTGFW"/>
<gene>
    <name evidence="6" type="ORF">PGLA1383_LOCUS1355</name>
</gene>
<organism evidence="6 7">
    <name type="scientific">Polarella glacialis</name>
    <name type="common">Dinoflagellate</name>
    <dbReference type="NCBI Taxonomy" id="89957"/>
    <lineage>
        <taxon>Eukaryota</taxon>
        <taxon>Sar</taxon>
        <taxon>Alveolata</taxon>
        <taxon>Dinophyceae</taxon>
        <taxon>Suessiales</taxon>
        <taxon>Suessiaceae</taxon>
        <taxon>Polarella</taxon>
    </lineage>
</organism>
<dbReference type="PANTHER" id="PTHR48094:SF11">
    <property type="entry name" value="GLUTATHIONE-INDEPENDENT GLYOXALASE HSP31-RELATED"/>
    <property type="match status" value="1"/>
</dbReference>
<keyword evidence="2" id="KW-0456">Lyase</keyword>
<evidence type="ECO:0000313" key="7">
    <source>
        <dbReference type="Proteomes" id="UP000654075"/>
    </source>
</evidence>
<protein>
    <recommendedName>
        <fullName evidence="5">DJ-1/PfpI domain-containing protein</fullName>
    </recommendedName>
</protein>
<evidence type="ECO:0000259" key="5">
    <source>
        <dbReference type="Pfam" id="PF01965"/>
    </source>
</evidence>
<accession>A0A813D215</accession>
<reference evidence="6" key="1">
    <citation type="submission" date="2021-02" db="EMBL/GenBank/DDBJ databases">
        <authorList>
            <person name="Dougan E. K."/>
            <person name="Rhodes N."/>
            <person name="Thang M."/>
            <person name="Chan C."/>
        </authorList>
    </citation>
    <scope>NUCLEOTIDE SEQUENCE</scope>
</reference>
<evidence type="ECO:0000256" key="2">
    <source>
        <dbReference type="ARBA" id="ARBA00023239"/>
    </source>
</evidence>
<dbReference type="GO" id="GO:0005737">
    <property type="term" value="C:cytoplasm"/>
    <property type="evidence" value="ECO:0007669"/>
    <property type="project" value="TreeGrafter"/>
</dbReference>
<feature type="region of interest" description="Disordered" evidence="4">
    <location>
        <begin position="101"/>
        <end position="126"/>
    </location>
</feature>
<proteinExistence type="inferred from homology"/>